<name>A0ABT0CT06_9HYPH</name>
<dbReference type="SMART" id="SM00748">
    <property type="entry name" value="HEPN"/>
    <property type="match status" value="1"/>
</dbReference>
<comment type="caution">
    <text evidence="2">The sequence shown here is derived from an EMBL/GenBank/DDBJ whole genome shotgun (WGS) entry which is preliminary data.</text>
</comment>
<keyword evidence="3" id="KW-1185">Reference proteome</keyword>
<evidence type="ECO:0000259" key="1">
    <source>
        <dbReference type="PROSITE" id="PS50910"/>
    </source>
</evidence>
<proteinExistence type="predicted"/>
<keyword evidence="2" id="KW-0614">Plasmid</keyword>
<geneLocation type="plasmid" evidence="2">
    <name>unnamed</name>
</geneLocation>
<dbReference type="Pfam" id="PF05168">
    <property type="entry name" value="HEPN"/>
    <property type="match status" value="1"/>
</dbReference>
<dbReference type="EMBL" id="JAKVIN010000010">
    <property type="protein sequence ID" value="MCJ8151738.1"/>
    <property type="molecule type" value="Genomic_DNA"/>
</dbReference>
<dbReference type="PROSITE" id="PS50910">
    <property type="entry name" value="HEPN"/>
    <property type="match status" value="1"/>
</dbReference>
<protein>
    <submittedName>
        <fullName evidence="2">HEPN domain-containing protein</fullName>
    </submittedName>
</protein>
<gene>
    <name evidence="2" type="ORF">MKI86_21585</name>
</gene>
<evidence type="ECO:0000313" key="2">
    <source>
        <dbReference type="EMBL" id="MCJ8151738.1"/>
    </source>
</evidence>
<dbReference type="InterPro" id="IPR007842">
    <property type="entry name" value="HEPN_dom"/>
</dbReference>
<dbReference type="RefSeq" id="WP_241605198.1">
    <property type="nucleotide sequence ID" value="NZ_JAKVIN010000010.1"/>
</dbReference>
<feature type="domain" description="HEPN" evidence="1">
    <location>
        <begin position="196"/>
        <end position="309"/>
    </location>
</feature>
<accession>A0ABT0CT06</accession>
<evidence type="ECO:0000313" key="3">
    <source>
        <dbReference type="Proteomes" id="UP001201844"/>
    </source>
</evidence>
<reference evidence="2 3" key="1">
    <citation type="submission" date="2022-02" db="EMBL/GenBank/DDBJ databases">
        <title>Shinella B3.7 sp. nov., isolated from Sediment (Zhairuo Island).</title>
        <authorList>
            <person name="Chen G."/>
        </authorList>
    </citation>
    <scope>NUCLEOTIDE SEQUENCE [LARGE SCALE GENOMIC DNA]</scope>
    <source>
        <strain evidence="2 3">B3.7</strain>
        <plasmid evidence="2">unnamed</plasmid>
    </source>
</reference>
<dbReference type="SUPFAM" id="SSF81593">
    <property type="entry name" value="Nucleotidyltransferase substrate binding subunit/domain"/>
    <property type="match status" value="1"/>
</dbReference>
<dbReference type="Proteomes" id="UP001201844">
    <property type="component" value="Unassembled WGS sequence"/>
</dbReference>
<sequence>MKGAIGEQHSEALRHMHATRAHVQLTSPEHIGHLPEHRRRELGSVARILFEEFEQAQKDKQLKKGTAGSIVKLVLFGSCANCLGVEAYEGDDRAAYNLLVVVSTKTFADPGFWDRARDRLWWELTVTRCLKTPVNFIVYSIMDLNNQLVHGRPFFVDIVRDGIMIHNRLGFPFVKPKPLDLEVARAEMLQHFDHWFPNAEYRFELAKHAVGRGYNREAAFDLHQTAEQLYHGTLRVLTLHSPKSHRLAWLRTHAERVTPRLIAVWPRDSFFAAQRFARLDKAYIGARYSRHYRIDEEDLAWLIKRVTVLQRTALSVCTARLESAERASLLPKPQTRSL</sequence>
<dbReference type="Gene3D" id="1.20.120.330">
    <property type="entry name" value="Nucleotidyltransferases domain 2"/>
    <property type="match status" value="1"/>
</dbReference>
<organism evidence="2 3">
    <name type="scientific">Shinella sedimenti</name>
    <dbReference type="NCBI Taxonomy" id="2919913"/>
    <lineage>
        <taxon>Bacteria</taxon>
        <taxon>Pseudomonadati</taxon>
        <taxon>Pseudomonadota</taxon>
        <taxon>Alphaproteobacteria</taxon>
        <taxon>Hyphomicrobiales</taxon>
        <taxon>Rhizobiaceae</taxon>
        <taxon>Shinella</taxon>
    </lineage>
</organism>